<feature type="region of interest" description="Disordered" evidence="1">
    <location>
        <begin position="585"/>
        <end position="615"/>
    </location>
</feature>
<sequence length="755" mass="79526">MDGAKRASRGEKRKGCKSRGSGKRKQLQAFQKQNSSPPMSWPNEQGEAPFEIAPAVSNLEQEGSGGISDMFSAPMKVDMNIAETMGGIFGDDTPSGDGEPSNHLAHGMQGLSASPQGPPHSDHQSQPFDLSDPFQSTIIGTDVEGTGGWRVESPQKQSPTSGPASSIGVLQAPMFDDSSMLTTQSDGMQGFAGLGIFDGEDQNQQAEESGHNEMADLGGVEANGLQEQPFAMQMGGGDQFQYPADAPEVSFEFPVMSATEVHQPPVVHEPAATQDVLPTEDSIAAMFEAIAPPAPPPAHPPAPAQAATSPASFDEISHQFDMPSSAQRGELNAFSFPSAAPPSSTENAGWDLFDAPAPTPAAASAPAAPTPAPAGGHHSDGLDAFALQEKPFTQGKEEVEEDEWGEVVHDKPKLMVKIRTKDEIAAEAQDSSNALSALAGSLGAPPPAGTNNRRSRRGAGAAGPQREMAPPPTPQLLETPQREHHQSSLSTFEVSGAPHGMTFDAMQGISFPPPAQQPQHNLPPAQDNLGFAFPQTPALPPSASAPAPHASSEQEKLLMRRVEELSRALESAREAQNAAGRELRRLGAENSQLKSKNEELEAAVKRGSSGLSRDNTRGELEEMLIEAKLRNAEDANEIMQLRRKVADLLADKGLKDPTVGSHFLSSSLYLCMISFLGVLRIQALGEIGFSTGEILEIPLKSGGQGGSSVPATPASFAPSSVKATPLNINKYLEETRARTGAGQANQQAGSLLDFS</sequence>
<feature type="region of interest" description="Disordered" evidence="1">
    <location>
        <begin position="334"/>
        <end position="382"/>
    </location>
</feature>
<feature type="compositionally biased region" description="Polar residues" evidence="1">
    <location>
        <begin position="154"/>
        <end position="164"/>
    </location>
</feature>
<dbReference type="GeneID" id="17297116"/>
<dbReference type="OMA" id="RLPANKH"/>
<feature type="region of interest" description="Disordered" evidence="1">
    <location>
        <begin position="1"/>
        <end position="68"/>
    </location>
</feature>
<dbReference type="KEGG" id="gtt:GUITHDRAFT_142810"/>
<reference evidence="4" key="2">
    <citation type="submission" date="2012-11" db="EMBL/GenBank/DDBJ databases">
        <authorList>
            <person name="Kuo A."/>
            <person name="Curtis B.A."/>
            <person name="Tanifuji G."/>
            <person name="Burki F."/>
            <person name="Gruber A."/>
            <person name="Irimia M."/>
            <person name="Maruyama S."/>
            <person name="Arias M.C."/>
            <person name="Ball S.G."/>
            <person name="Gile G.H."/>
            <person name="Hirakawa Y."/>
            <person name="Hopkins J.F."/>
            <person name="Rensing S.A."/>
            <person name="Schmutz J."/>
            <person name="Symeonidi A."/>
            <person name="Elias M."/>
            <person name="Eveleigh R.J."/>
            <person name="Herman E.K."/>
            <person name="Klute M.J."/>
            <person name="Nakayama T."/>
            <person name="Obornik M."/>
            <person name="Reyes-Prieto A."/>
            <person name="Armbrust E.V."/>
            <person name="Aves S.J."/>
            <person name="Beiko R.G."/>
            <person name="Coutinho P."/>
            <person name="Dacks J.B."/>
            <person name="Durnford D.G."/>
            <person name="Fast N.M."/>
            <person name="Green B.R."/>
            <person name="Grisdale C."/>
            <person name="Hempe F."/>
            <person name="Henrissat B."/>
            <person name="Hoppner M.P."/>
            <person name="Ishida K.-I."/>
            <person name="Kim E."/>
            <person name="Koreny L."/>
            <person name="Kroth P.G."/>
            <person name="Liu Y."/>
            <person name="Malik S.-B."/>
            <person name="Maier U.G."/>
            <person name="McRose D."/>
            <person name="Mock T."/>
            <person name="Neilson J.A."/>
            <person name="Onodera N.T."/>
            <person name="Poole A.M."/>
            <person name="Pritham E.J."/>
            <person name="Richards T.A."/>
            <person name="Rocap G."/>
            <person name="Roy S.W."/>
            <person name="Sarai C."/>
            <person name="Schaack S."/>
            <person name="Shirato S."/>
            <person name="Slamovits C.H."/>
            <person name="Spencer D.F."/>
            <person name="Suzuki S."/>
            <person name="Worden A.Z."/>
            <person name="Zauner S."/>
            <person name="Barry K."/>
            <person name="Bell C."/>
            <person name="Bharti A.K."/>
            <person name="Crow J.A."/>
            <person name="Grimwood J."/>
            <person name="Kramer R."/>
            <person name="Lindquist E."/>
            <person name="Lucas S."/>
            <person name="Salamov A."/>
            <person name="McFadden G.I."/>
            <person name="Lane C.E."/>
            <person name="Keeling P.J."/>
            <person name="Gray M.W."/>
            <person name="Grigoriev I.V."/>
            <person name="Archibald J.M."/>
        </authorList>
    </citation>
    <scope>NUCLEOTIDE SEQUENCE</scope>
    <source>
        <strain evidence="4">CCMP2712</strain>
    </source>
</reference>
<accession>L1IW55</accession>
<proteinExistence type="predicted"/>
<dbReference type="Proteomes" id="UP000011087">
    <property type="component" value="Unassembled WGS sequence"/>
</dbReference>
<feature type="region of interest" description="Disordered" evidence="1">
    <location>
        <begin position="437"/>
        <end position="553"/>
    </location>
</feature>
<dbReference type="EnsemblProtists" id="EKX40307">
    <property type="protein sequence ID" value="EKX40307"/>
    <property type="gene ID" value="GUITHDRAFT_142810"/>
</dbReference>
<keyword evidence="4" id="KW-1185">Reference proteome</keyword>
<feature type="compositionally biased region" description="Polar residues" evidence="1">
    <location>
        <begin position="124"/>
        <end position="139"/>
    </location>
</feature>
<dbReference type="PaxDb" id="55529-EKX40307"/>
<feature type="compositionally biased region" description="Polar residues" evidence="1">
    <location>
        <begin position="28"/>
        <end position="38"/>
    </location>
</feature>
<feature type="compositionally biased region" description="Pro residues" evidence="1">
    <location>
        <begin position="292"/>
        <end position="303"/>
    </location>
</feature>
<evidence type="ECO:0000256" key="1">
    <source>
        <dbReference type="SAM" id="MobiDB-lite"/>
    </source>
</evidence>
<feature type="region of interest" description="Disordered" evidence="1">
    <location>
        <begin position="86"/>
        <end position="168"/>
    </location>
</feature>
<evidence type="ECO:0000313" key="3">
    <source>
        <dbReference type="EnsemblProtists" id="EKX40307"/>
    </source>
</evidence>
<feature type="compositionally biased region" description="Basic and acidic residues" evidence="1">
    <location>
        <begin position="1"/>
        <end position="10"/>
    </location>
</feature>
<feature type="compositionally biased region" description="Basic and acidic residues" evidence="1">
    <location>
        <begin position="595"/>
        <end position="604"/>
    </location>
</feature>
<reference evidence="2 4" key="1">
    <citation type="journal article" date="2012" name="Nature">
        <title>Algal genomes reveal evolutionary mosaicism and the fate of nucleomorphs.</title>
        <authorList>
            <consortium name="DOE Joint Genome Institute"/>
            <person name="Curtis B.A."/>
            <person name="Tanifuji G."/>
            <person name="Burki F."/>
            <person name="Gruber A."/>
            <person name="Irimia M."/>
            <person name="Maruyama S."/>
            <person name="Arias M.C."/>
            <person name="Ball S.G."/>
            <person name="Gile G.H."/>
            <person name="Hirakawa Y."/>
            <person name="Hopkins J.F."/>
            <person name="Kuo A."/>
            <person name="Rensing S.A."/>
            <person name="Schmutz J."/>
            <person name="Symeonidi A."/>
            <person name="Elias M."/>
            <person name="Eveleigh R.J."/>
            <person name="Herman E.K."/>
            <person name="Klute M.J."/>
            <person name="Nakayama T."/>
            <person name="Obornik M."/>
            <person name="Reyes-Prieto A."/>
            <person name="Armbrust E.V."/>
            <person name="Aves S.J."/>
            <person name="Beiko R.G."/>
            <person name="Coutinho P."/>
            <person name="Dacks J.B."/>
            <person name="Durnford D.G."/>
            <person name="Fast N.M."/>
            <person name="Green B.R."/>
            <person name="Grisdale C.J."/>
            <person name="Hempel F."/>
            <person name="Henrissat B."/>
            <person name="Hoppner M.P."/>
            <person name="Ishida K."/>
            <person name="Kim E."/>
            <person name="Koreny L."/>
            <person name="Kroth P.G."/>
            <person name="Liu Y."/>
            <person name="Malik S.B."/>
            <person name="Maier U.G."/>
            <person name="McRose D."/>
            <person name="Mock T."/>
            <person name="Neilson J.A."/>
            <person name="Onodera N.T."/>
            <person name="Poole A.M."/>
            <person name="Pritham E.J."/>
            <person name="Richards T.A."/>
            <person name="Rocap G."/>
            <person name="Roy S.W."/>
            <person name="Sarai C."/>
            <person name="Schaack S."/>
            <person name="Shirato S."/>
            <person name="Slamovits C.H."/>
            <person name="Spencer D.F."/>
            <person name="Suzuki S."/>
            <person name="Worden A.Z."/>
            <person name="Zauner S."/>
            <person name="Barry K."/>
            <person name="Bell C."/>
            <person name="Bharti A.K."/>
            <person name="Crow J.A."/>
            <person name="Grimwood J."/>
            <person name="Kramer R."/>
            <person name="Lindquist E."/>
            <person name="Lucas S."/>
            <person name="Salamov A."/>
            <person name="McFadden G.I."/>
            <person name="Lane C.E."/>
            <person name="Keeling P.J."/>
            <person name="Gray M.W."/>
            <person name="Grigoriev I.V."/>
            <person name="Archibald J.M."/>
        </authorList>
    </citation>
    <scope>NUCLEOTIDE SEQUENCE</scope>
    <source>
        <strain evidence="2 4">CCMP2712</strain>
    </source>
</reference>
<feature type="compositionally biased region" description="Basic residues" evidence="1">
    <location>
        <begin position="11"/>
        <end position="26"/>
    </location>
</feature>
<name>L1IW55_GUITC</name>
<evidence type="ECO:0000313" key="2">
    <source>
        <dbReference type="EMBL" id="EKX40307.1"/>
    </source>
</evidence>
<feature type="compositionally biased region" description="Low complexity" evidence="1">
    <location>
        <begin position="541"/>
        <end position="551"/>
    </location>
</feature>
<organism evidence="2">
    <name type="scientific">Guillardia theta (strain CCMP2712)</name>
    <name type="common">Cryptophyte</name>
    <dbReference type="NCBI Taxonomy" id="905079"/>
    <lineage>
        <taxon>Eukaryota</taxon>
        <taxon>Cryptophyceae</taxon>
        <taxon>Pyrenomonadales</taxon>
        <taxon>Geminigeraceae</taxon>
        <taxon>Guillardia</taxon>
    </lineage>
</organism>
<reference evidence="3" key="3">
    <citation type="submission" date="2015-06" db="UniProtKB">
        <authorList>
            <consortium name="EnsemblProtists"/>
        </authorList>
    </citation>
    <scope>IDENTIFICATION</scope>
</reference>
<dbReference type="AlphaFoldDB" id="L1IW55"/>
<evidence type="ECO:0000313" key="4">
    <source>
        <dbReference type="Proteomes" id="UP000011087"/>
    </source>
</evidence>
<feature type="region of interest" description="Disordered" evidence="1">
    <location>
        <begin position="291"/>
        <end position="311"/>
    </location>
</feature>
<dbReference type="HOGENOM" id="CLU_368996_0_0_1"/>
<dbReference type="EMBL" id="JH993032">
    <property type="protein sequence ID" value="EKX40307.1"/>
    <property type="molecule type" value="Genomic_DNA"/>
</dbReference>
<protein>
    <submittedName>
        <fullName evidence="2 3">Uncharacterized protein</fullName>
    </submittedName>
</protein>
<dbReference type="RefSeq" id="XP_005827287.1">
    <property type="nucleotide sequence ID" value="XM_005827230.1"/>
</dbReference>
<gene>
    <name evidence="2" type="ORF">GUITHDRAFT_142810</name>
</gene>
<feature type="compositionally biased region" description="Low complexity" evidence="1">
    <location>
        <begin position="334"/>
        <end position="344"/>
    </location>
</feature>